<dbReference type="KEGG" id="tva:4755915"/>
<keyword evidence="2 3" id="KW-0040">ANK repeat</keyword>
<dbReference type="PROSITE" id="PS50088">
    <property type="entry name" value="ANK_REPEAT"/>
    <property type="match status" value="3"/>
</dbReference>
<accession>A2FAF1</accession>
<feature type="compositionally biased region" description="Polar residues" evidence="4">
    <location>
        <begin position="87"/>
        <end position="103"/>
    </location>
</feature>
<dbReference type="AlphaFoldDB" id="A2FAF1"/>
<dbReference type="InterPro" id="IPR002110">
    <property type="entry name" value="Ankyrin_rpt"/>
</dbReference>
<dbReference type="EMBL" id="DS113687">
    <property type="protein sequence ID" value="EAX98123.1"/>
    <property type="molecule type" value="Genomic_DNA"/>
</dbReference>
<gene>
    <name evidence="5" type="ORF">TVAG_299980</name>
</gene>
<name>A2FAF1_TRIV3</name>
<evidence type="ECO:0000256" key="2">
    <source>
        <dbReference type="ARBA" id="ARBA00023043"/>
    </source>
</evidence>
<dbReference type="Pfam" id="PF12796">
    <property type="entry name" value="Ank_2"/>
    <property type="match status" value="1"/>
</dbReference>
<dbReference type="SMART" id="SM00248">
    <property type="entry name" value="ANK"/>
    <property type="match status" value="3"/>
</dbReference>
<protein>
    <submittedName>
        <fullName evidence="5">Ankyrin repeat protein, putative</fullName>
    </submittedName>
</protein>
<dbReference type="OrthoDB" id="426293at2759"/>
<dbReference type="SUPFAM" id="SSF48403">
    <property type="entry name" value="Ankyrin repeat"/>
    <property type="match status" value="1"/>
</dbReference>
<feature type="repeat" description="ANK" evidence="3">
    <location>
        <begin position="271"/>
        <end position="303"/>
    </location>
</feature>
<dbReference type="PANTHER" id="PTHR24126">
    <property type="entry name" value="ANKYRIN REPEAT, PH AND SEC7 DOMAIN CONTAINING PROTEIN SECG-RELATED"/>
    <property type="match status" value="1"/>
</dbReference>
<feature type="region of interest" description="Disordered" evidence="4">
    <location>
        <begin position="86"/>
        <end position="182"/>
    </location>
</feature>
<feature type="compositionally biased region" description="Basic and acidic residues" evidence="4">
    <location>
        <begin position="148"/>
        <end position="160"/>
    </location>
</feature>
<keyword evidence="6" id="KW-1185">Reference proteome</keyword>
<dbReference type="SMR" id="A2FAF1"/>
<feature type="repeat" description="ANK" evidence="3">
    <location>
        <begin position="207"/>
        <end position="239"/>
    </location>
</feature>
<dbReference type="InterPro" id="IPR036770">
    <property type="entry name" value="Ankyrin_rpt-contain_sf"/>
</dbReference>
<dbReference type="RefSeq" id="XP_001311053.1">
    <property type="nucleotide sequence ID" value="XM_001311052.1"/>
</dbReference>
<evidence type="ECO:0000313" key="5">
    <source>
        <dbReference type="EMBL" id="EAX98123.1"/>
    </source>
</evidence>
<evidence type="ECO:0000313" key="6">
    <source>
        <dbReference type="Proteomes" id="UP000001542"/>
    </source>
</evidence>
<evidence type="ECO:0000256" key="4">
    <source>
        <dbReference type="SAM" id="MobiDB-lite"/>
    </source>
</evidence>
<dbReference type="VEuPathDB" id="TrichDB:TVAGG3_0355640"/>
<evidence type="ECO:0000256" key="1">
    <source>
        <dbReference type="ARBA" id="ARBA00022737"/>
    </source>
</evidence>
<dbReference type="InParanoid" id="A2FAF1"/>
<reference evidence="5" key="1">
    <citation type="submission" date="2006-10" db="EMBL/GenBank/DDBJ databases">
        <authorList>
            <person name="Amadeo P."/>
            <person name="Zhao Q."/>
            <person name="Wortman J."/>
            <person name="Fraser-Liggett C."/>
            <person name="Carlton J."/>
        </authorList>
    </citation>
    <scope>NUCLEOTIDE SEQUENCE</scope>
    <source>
        <strain evidence="5">G3</strain>
    </source>
</reference>
<feature type="compositionally biased region" description="Low complexity" evidence="4">
    <location>
        <begin position="105"/>
        <end position="121"/>
    </location>
</feature>
<dbReference type="PROSITE" id="PS50297">
    <property type="entry name" value="ANK_REP_REGION"/>
    <property type="match status" value="2"/>
</dbReference>
<dbReference type="Proteomes" id="UP000001542">
    <property type="component" value="Unassembled WGS sequence"/>
</dbReference>
<keyword evidence="1" id="KW-0677">Repeat</keyword>
<dbReference type="Gene3D" id="1.25.40.20">
    <property type="entry name" value="Ankyrin repeat-containing domain"/>
    <property type="match status" value="1"/>
</dbReference>
<feature type="repeat" description="ANK" evidence="3">
    <location>
        <begin position="240"/>
        <end position="272"/>
    </location>
</feature>
<organism evidence="5 6">
    <name type="scientific">Trichomonas vaginalis (strain ATCC PRA-98 / G3)</name>
    <dbReference type="NCBI Taxonomy" id="412133"/>
    <lineage>
        <taxon>Eukaryota</taxon>
        <taxon>Metamonada</taxon>
        <taxon>Parabasalia</taxon>
        <taxon>Trichomonadida</taxon>
        <taxon>Trichomonadidae</taxon>
        <taxon>Trichomonas</taxon>
    </lineage>
</organism>
<dbReference type="eggNOG" id="KOG4177">
    <property type="taxonomic scope" value="Eukaryota"/>
</dbReference>
<feature type="compositionally biased region" description="Polar residues" evidence="4">
    <location>
        <begin position="130"/>
        <end position="147"/>
    </location>
</feature>
<reference evidence="5" key="2">
    <citation type="journal article" date="2007" name="Science">
        <title>Draft genome sequence of the sexually transmitted pathogen Trichomonas vaginalis.</title>
        <authorList>
            <person name="Carlton J.M."/>
            <person name="Hirt R.P."/>
            <person name="Silva J.C."/>
            <person name="Delcher A.L."/>
            <person name="Schatz M."/>
            <person name="Zhao Q."/>
            <person name="Wortman J.R."/>
            <person name="Bidwell S.L."/>
            <person name="Alsmark U.C.M."/>
            <person name="Besteiro S."/>
            <person name="Sicheritz-Ponten T."/>
            <person name="Noel C.J."/>
            <person name="Dacks J.B."/>
            <person name="Foster P.G."/>
            <person name="Simillion C."/>
            <person name="Van de Peer Y."/>
            <person name="Miranda-Saavedra D."/>
            <person name="Barton G.J."/>
            <person name="Westrop G.D."/>
            <person name="Mueller S."/>
            <person name="Dessi D."/>
            <person name="Fiori P.L."/>
            <person name="Ren Q."/>
            <person name="Paulsen I."/>
            <person name="Zhang H."/>
            <person name="Bastida-Corcuera F.D."/>
            <person name="Simoes-Barbosa A."/>
            <person name="Brown M.T."/>
            <person name="Hayes R.D."/>
            <person name="Mukherjee M."/>
            <person name="Okumura C.Y."/>
            <person name="Schneider R."/>
            <person name="Smith A.J."/>
            <person name="Vanacova S."/>
            <person name="Villalvazo M."/>
            <person name="Haas B.J."/>
            <person name="Pertea M."/>
            <person name="Feldblyum T.V."/>
            <person name="Utterback T.R."/>
            <person name="Shu C.L."/>
            <person name="Osoegawa K."/>
            <person name="de Jong P.J."/>
            <person name="Hrdy I."/>
            <person name="Horvathova L."/>
            <person name="Zubacova Z."/>
            <person name="Dolezal P."/>
            <person name="Malik S.B."/>
            <person name="Logsdon J.M. Jr."/>
            <person name="Henze K."/>
            <person name="Gupta A."/>
            <person name="Wang C.C."/>
            <person name="Dunne R.L."/>
            <person name="Upcroft J.A."/>
            <person name="Upcroft P."/>
            <person name="White O."/>
            <person name="Salzberg S.L."/>
            <person name="Tang P."/>
            <person name="Chiu C.-H."/>
            <person name="Lee Y.-S."/>
            <person name="Embley T.M."/>
            <person name="Coombs G.H."/>
            <person name="Mottram J.C."/>
            <person name="Tachezy J."/>
            <person name="Fraser-Liggett C.M."/>
            <person name="Johnson P.J."/>
        </authorList>
    </citation>
    <scope>NUCLEOTIDE SEQUENCE [LARGE SCALE GENOMIC DNA]</scope>
    <source>
        <strain evidence="5">G3</strain>
    </source>
</reference>
<dbReference type="VEuPathDB" id="TrichDB:TVAG_299980"/>
<evidence type="ECO:0000256" key="3">
    <source>
        <dbReference type="PROSITE-ProRule" id="PRU00023"/>
    </source>
</evidence>
<proteinExistence type="predicted"/>
<sequence length="327" mass="36412">MSHSTVIRRLLKICEQGKDTSRLEASIALNIGEYCKEPVFYTLPLNLLFSIASKCDNLDVKSLSLIVSGVSRAYGSDGLQILDFLPTNESSDSKPSQKLSKFKSTSDVNNSLSSSPKPIKSTSKDDLTEAKTSPSKFKQRSKSLSTKNFEDRFKSIDSEASKNASNDSSERGSHEPNPFEMIESGNLEDFKKYIEKNSNNINKTDQFGNTLLHIAAKYAKNDFLLYLLDFPIDLEKRNKKGWTAMHFAAMGTNLSTLALLIDAGANVEPYGKDSPLHLAVYYDRYDNAELLLEHGADVRKRGYTLGFVPLGYAKSQKIIQLLSSFTE</sequence>